<dbReference type="EMBL" id="SOZJ01000004">
    <property type="protein sequence ID" value="TGJ67947.1"/>
    <property type="molecule type" value="Genomic_DNA"/>
</dbReference>
<proteinExistence type="predicted"/>
<organism evidence="1 2">
    <name type="scientific">Orbilia oligospora</name>
    <name type="common">Nematode-trapping fungus</name>
    <name type="synonym">Arthrobotrys oligospora</name>
    <dbReference type="NCBI Taxonomy" id="2813651"/>
    <lineage>
        <taxon>Eukaryota</taxon>
        <taxon>Fungi</taxon>
        <taxon>Dikarya</taxon>
        <taxon>Ascomycota</taxon>
        <taxon>Pezizomycotina</taxon>
        <taxon>Orbiliomycetes</taxon>
        <taxon>Orbiliales</taxon>
        <taxon>Orbiliaceae</taxon>
        <taxon>Orbilia</taxon>
    </lineage>
</organism>
<gene>
    <name evidence="1" type="ORF">EYR41_007039</name>
</gene>
<name>A0A7C8K8I3_ORBOL</name>
<dbReference type="Proteomes" id="UP000297595">
    <property type="component" value="Unassembled WGS sequence"/>
</dbReference>
<evidence type="ECO:0000313" key="1">
    <source>
        <dbReference type="EMBL" id="TGJ67947.1"/>
    </source>
</evidence>
<accession>A0A7C8K8I3</accession>
<protein>
    <submittedName>
        <fullName evidence="1">Uncharacterized protein</fullName>
    </submittedName>
</protein>
<comment type="caution">
    <text evidence="1">The sequence shown here is derived from an EMBL/GenBank/DDBJ whole genome shotgun (WGS) entry which is preliminary data.</text>
</comment>
<dbReference type="AlphaFoldDB" id="A0A7C8K8I3"/>
<sequence>MPERGEGQFIIIPAGPRLREFGIKYSYSSETQARTSRGPIRSILAYTRRSIERRFLLTNVKLKPGKLCEMREIEMLSGQLLMGNVDEQESEKFEVKRKE</sequence>
<reference evidence="1 2" key="1">
    <citation type="submission" date="2019-03" db="EMBL/GenBank/DDBJ databases">
        <title>Nematode-trapping fungi genome.</title>
        <authorList>
            <person name="Vidal-Diez De Ulzurrun G."/>
        </authorList>
    </citation>
    <scope>NUCLEOTIDE SEQUENCE [LARGE SCALE GENOMIC DNA]</scope>
    <source>
        <strain evidence="1 2">TWF154</strain>
    </source>
</reference>
<evidence type="ECO:0000313" key="2">
    <source>
        <dbReference type="Proteomes" id="UP000297595"/>
    </source>
</evidence>